<sequence length="261" mass="29546">MKTNILAAQAAAIVLAMSVLTVQAQTTQKKTPGTTHITQDHNFLNVESDSIGDPVQRITTYRNGTLYKIKVENEKITELAVDGKDIPAADFPKYQSLVTQILEQVKRDQEQAAKDRAQAELDRQQAEKDRAQADKDRQQADKDRVRAEMDREQAVKDREQAARDRQQAEKDRAQAEVDRKHAEEERKMIDSLITGLVQENIIKSKDDLVSLELSDKVLMVNDKAQPDALLQKFKTSYLKTPTAHISYYNGGNTKRISIDNK</sequence>
<comment type="caution">
    <text evidence="3">The sequence shown here is derived from an EMBL/GenBank/DDBJ whole genome shotgun (WGS) entry which is preliminary data.</text>
</comment>
<gene>
    <name evidence="3" type="ORF">DXN05_16030</name>
</gene>
<reference evidence="3 4" key="1">
    <citation type="submission" date="2018-08" db="EMBL/GenBank/DDBJ databases">
        <title>Chitinophagaceae sp. K23C18032701, a novel bacterium isolated from forest soil.</title>
        <authorList>
            <person name="Wang C."/>
        </authorList>
    </citation>
    <scope>NUCLEOTIDE SEQUENCE [LARGE SCALE GENOMIC DNA]</scope>
    <source>
        <strain evidence="3 4">K23C18032701</strain>
    </source>
</reference>
<name>A0A3E1NGB2_9BACT</name>
<protein>
    <submittedName>
        <fullName evidence="3">Uncharacterized protein</fullName>
    </submittedName>
</protein>
<evidence type="ECO:0000313" key="3">
    <source>
        <dbReference type="EMBL" id="RFM26989.1"/>
    </source>
</evidence>
<dbReference type="AlphaFoldDB" id="A0A3E1NGB2"/>
<organism evidence="3 4">
    <name type="scientific">Deminuibacter soli</name>
    <dbReference type="NCBI Taxonomy" id="2291815"/>
    <lineage>
        <taxon>Bacteria</taxon>
        <taxon>Pseudomonadati</taxon>
        <taxon>Bacteroidota</taxon>
        <taxon>Chitinophagia</taxon>
        <taxon>Chitinophagales</taxon>
        <taxon>Chitinophagaceae</taxon>
        <taxon>Deminuibacter</taxon>
    </lineage>
</organism>
<evidence type="ECO:0000313" key="4">
    <source>
        <dbReference type="Proteomes" id="UP000261284"/>
    </source>
</evidence>
<accession>A0A3E1NGB2</accession>
<feature type="region of interest" description="Disordered" evidence="1">
    <location>
        <begin position="109"/>
        <end position="182"/>
    </location>
</feature>
<dbReference type="Proteomes" id="UP000261284">
    <property type="component" value="Unassembled WGS sequence"/>
</dbReference>
<dbReference type="EMBL" id="QTJU01000006">
    <property type="protein sequence ID" value="RFM26989.1"/>
    <property type="molecule type" value="Genomic_DNA"/>
</dbReference>
<proteinExistence type="predicted"/>
<dbReference type="RefSeq" id="WP_116848298.1">
    <property type="nucleotide sequence ID" value="NZ_QTJU01000006.1"/>
</dbReference>
<keyword evidence="2" id="KW-0732">Signal</keyword>
<evidence type="ECO:0000256" key="1">
    <source>
        <dbReference type="SAM" id="MobiDB-lite"/>
    </source>
</evidence>
<feature type="chain" id="PRO_5017804386" evidence="2">
    <location>
        <begin position="25"/>
        <end position="261"/>
    </location>
</feature>
<dbReference type="OrthoDB" id="791896at2"/>
<evidence type="ECO:0000256" key="2">
    <source>
        <dbReference type="SAM" id="SignalP"/>
    </source>
</evidence>
<feature type="signal peptide" evidence="2">
    <location>
        <begin position="1"/>
        <end position="24"/>
    </location>
</feature>
<keyword evidence="4" id="KW-1185">Reference proteome</keyword>